<gene>
    <name evidence="21" type="ORF">SAMN04488027_104257</name>
</gene>
<organism evidence="21 22">
    <name type="scientific">Psychroflexus sediminis</name>
    <dbReference type="NCBI Taxonomy" id="470826"/>
    <lineage>
        <taxon>Bacteria</taxon>
        <taxon>Pseudomonadati</taxon>
        <taxon>Bacteroidota</taxon>
        <taxon>Flavobacteriia</taxon>
        <taxon>Flavobacteriales</taxon>
        <taxon>Flavobacteriaceae</taxon>
        <taxon>Psychroflexus</taxon>
    </lineage>
</organism>
<keyword evidence="6" id="KW-0479">Metal-binding</keyword>
<evidence type="ECO:0000256" key="7">
    <source>
        <dbReference type="ARBA" id="ARBA00022741"/>
    </source>
</evidence>
<dbReference type="STRING" id="470826.SAMN04488027_104257"/>
<dbReference type="PROSITE" id="PS50005">
    <property type="entry name" value="TPR"/>
    <property type="match status" value="1"/>
</dbReference>
<dbReference type="GO" id="GO:0005886">
    <property type="term" value="C:plasma membrane"/>
    <property type="evidence" value="ECO:0007669"/>
    <property type="project" value="UniProtKB-ARBA"/>
</dbReference>
<evidence type="ECO:0000256" key="9">
    <source>
        <dbReference type="ARBA" id="ARBA00022842"/>
    </source>
</evidence>
<dbReference type="PROSITE" id="PS00452">
    <property type="entry name" value="GUANYLATE_CYCLASE_1"/>
    <property type="match status" value="1"/>
</dbReference>
<dbReference type="SMART" id="SM00028">
    <property type="entry name" value="TPR"/>
    <property type="match status" value="6"/>
</dbReference>
<dbReference type="CDD" id="cd07302">
    <property type="entry name" value="CHD"/>
    <property type="match status" value="1"/>
</dbReference>
<dbReference type="OrthoDB" id="9806704at2"/>
<dbReference type="PANTHER" id="PTHR11920">
    <property type="entry name" value="GUANYLYL CYCLASE"/>
    <property type="match status" value="1"/>
</dbReference>
<evidence type="ECO:0000256" key="12">
    <source>
        <dbReference type="ARBA" id="ARBA00023136"/>
    </source>
</evidence>
<keyword evidence="8" id="KW-0067">ATP-binding</keyword>
<keyword evidence="11" id="KW-0115">cAMP biosynthesis</keyword>
<dbReference type="PANTHER" id="PTHR11920:SF335">
    <property type="entry name" value="GUANYLATE CYCLASE"/>
    <property type="match status" value="1"/>
</dbReference>
<keyword evidence="9" id="KW-0460">Magnesium</keyword>
<comment type="subcellular location">
    <subcellularLocation>
        <location evidence="2">Membrane</location>
    </subcellularLocation>
</comment>
<comment type="catalytic activity">
    <reaction evidence="1">
        <text>ATP = 3',5'-cyclic AMP + diphosphate</text>
        <dbReference type="Rhea" id="RHEA:15389"/>
        <dbReference type="ChEBI" id="CHEBI:30616"/>
        <dbReference type="ChEBI" id="CHEBI:33019"/>
        <dbReference type="ChEBI" id="CHEBI:58165"/>
        <dbReference type="EC" id="4.6.1.1"/>
    </reaction>
</comment>
<feature type="repeat" description="TPR" evidence="17">
    <location>
        <begin position="185"/>
        <end position="218"/>
    </location>
</feature>
<evidence type="ECO:0000256" key="15">
    <source>
        <dbReference type="ARBA" id="ARBA00032637"/>
    </source>
</evidence>
<dbReference type="GO" id="GO:0035556">
    <property type="term" value="P:intracellular signal transduction"/>
    <property type="evidence" value="ECO:0007669"/>
    <property type="project" value="InterPro"/>
</dbReference>
<dbReference type="InterPro" id="IPR050401">
    <property type="entry name" value="Cyclic_nucleotide_synthase"/>
</dbReference>
<evidence type="ECO:0000256" key="19">
    <source>
        <dbReference type="SAM" id="Phobius"/>
    </source>
</evidence>
<keyword evidence="22" id="KW-1185">Reference proteome</keyword>
<accession>A0A1G7VYC7</accession>
<evidence type="ECO:0000259" key="20">
    <source>
        <dbReference type="PROSITE" id="PS50125"/>
    </source>
</evidence>
<dbReference type="RefSeq" id="WP_093366810.1">
    <property type="nucleotide sequence ID" value="NZ_FNCW01000004.1"/>
</dbReference>
<evidence type="ECO:0000256" key="14">
    <source>
        <dbReference type="ARBA" id="ARBA00032597"/>
    </source>
</evidence>
<protein>
    <recommendedName>
        <fullName evidence="4">Adenylate cyclase</fullName>
        <ecNumber evidence="3">4.6.1.1</ecNumber>
    </recommendedName>
    <alternativeName>
        <fullName evidence="14">ATP pyrophosphate-lyase</fullName>
    </alternativeName>
    <alternativeName>
        <fullName evidence="15">Adenylyl cyclase</fullName>
    </alternativeName>
</protein>
<dbReference type="FunFam" id="3.30.70.1230:FF:000033">
    <property type="entry name" value="Adenylate cyclase"/>
    <property type="match status" value="1"/>
</dbReference>
<evidence type="ECO:0000256" key="6">
    <source>
        <dbReference type="ARBA" id="ARBA00022723"/>
    </source>
</evidence>
<dbReference type="AlphaFoldDB" id="A0A1G7VYC7"/>
<evidence type="ECO:0000313" key="21">
    <source>
        <dbReference type="EMBL" id="SDG64774.1"/>
    </source>
</evidence>
<keyword evidence="13 18" id="KW-0456">Lyase</keyword>
<keyword evidence="7" id="KW-0547">Nucleotide-binding</keyword>
<evidence type="ECO:0000256" key="17">
    <source>
        <dbReference type="PROSITE-ProRule" id="PRU00339"/>
    </source>
</evidence>
<comment type="subunit">
    <text evidence="16">Homodimer. Can also exist as monomer.</text>
</comment>
<sequence>MNIKSKILVEFIASFVQKAFILGFFFIGPLYSQNHPSALDSLEQLYSSGTFDQNDELRLLREIIKEQRDREKIEKYCDLLIEKATKADSTQYLFTANLQKGNVYLNKSELSRALEYYQIAAKLASDAEEFDRLALTNITIGGVYSDIGSYAVSIDYYEEGLSQLRDLIKMTSDTTDLVRFEKYLAGALLNAGDVYLKSGDFEKALGYFYESSGLCKKTDYRLGSAYNLGNIGMVYAKQNKPKMAEANLQEAIKILEEEKDYYPVSVYLNYISGIYMDLGQLELAIDYAKRSLDIAITYELKTQMSEANLQLAKLYEQTDELSKSLFHFKNYIATKDSINNTATIQKLANQRTEFEVSQKQSELDLEIQKRKNDKILTYGFLGGMILVSGLAFGLYRRTKFISKTNKLIDEEKKRSDNLLLNILPRDTADELKKSGKVVAKKYESVTVLFTDFEGFTAYAENSPPEKLVESVDLYFSEFDKIMEKYNLEKIKTIGDSYMCAAGLPEQTENHAELMAQAALDIIDFVNKSKQVHAVSDLRFKVRVGMHTGPVVAGVVGKNKFSYDIWGDTVNVASRIESSCEPGKISVSEDTYSLIKDKYRFEDRGEISIKNRSPLNMYYLYKK</sequence>
<dbReference type="InterPro" id="IPR011990">
    <property type="entry name" value="TPR-like_helical_dom_sf"/>
</dbReference>
<dbReference type="GO" id="GO:0005524">
    <property type="term" value="F:ATP binding"/>
    <property type="evidence" value="ECO:0007669"/>
    <property type="project" value="UniProtKB-KW"/>
</dbReference>
<dbReference type="Gene3D" id="1.25.40.10">
    <property type="entry name" value="Tetratricopeptide repeat domain"/>
    <property type="match status" value="2"/>
</dbReference>
<dbReference type="InterPro" id="IPR001054">
    <property type="entry name" value="A/G_cyclase"/>
</dbReference>
<evidence type="ECO:0000256" key="10">
    <source>
        <dbReference type="ARBA" id="ARBA00022989"/>
    </source>
</evidence>
<dbReference type="EC" id="4.6.1.1" evidence="3"/>
<evidence type="ECO:0000256" key="18">
    <source>
        <dbReference type="RuleBase" id="RU000405"/>
    </source>
</evidence>
<keyword evidence="10 19" id="KW-1133">Transmembrane helix</keyword>
<evidence type="ECO:0000256" key="16">
    <source>
        <dbReference type="ARBA" id="ARBA00064436"/>
    </source>
</evidence>
<proteinExistence type="inferred from homology"/>
<keyword evidence="12 19" id="KW-0472">Membrane</keyword>
<keyword evidence="17" id="KW-0802">TPR repeat</keyword>
<evidence type="ECO:0000256" key="5">
    <source>
        <dbReference type="ARBA" id="ARBA00022692"/>
    </source>
</evidence>
<evidence type="ECO:0000256" key="13">
    <source>
        <dbReference type="ARBA" id="ARBA00023239"/>
    </source>
</evidence>
<comment type="similarity">
    <text evidence="18">Belongs to the adenylyl cyclase class-4/guanylyl cyclase family.</text>
</comment>
<dbReference type="SMART" id="SM00044">
    <property type="entry name" value="CYCc"/>
    <property type="match status" value="1"/>
</dbReference>
<dbReference type="Proteomes" id="UP000199296">
    <property type="component" value="Unassembled WGS sequence"/>
</dbReference>
<dbReference type="InterPro" id="IPR019734">
    <property type="entry name" value="TPR_rpt"/>
</dbReference>
<dbReference type="Gene3D" id="3.30.70.1230">
    <property type="entry name" value="Nucleotide cyclase"/>
    <property type="match status" value="1"/>
</dbReference>
<evidence type="ECO:0000313" key="22">
    <source>
        <dbReference type="Proteomes" id="UP000199296"/>
    </source>
</evidence>
<feature type="transmembrane region" description="Helical" evidence="19">
    <location>
        <begin position="7"/>
        <end position="31"/>
    </location>
</feature>
<evidence type="ECO:0000256" key="4">
    <source>
        <dbReference type="ARBA" id="ARBA00021420"/>
    </source>
</evidence>
<dbReference type="GO" id="GO:0046872">
    <property type="term" value="F:metal ion binding"/>
    <property type="evidence" value="ECO:0007669"/>
    <property type="project" value="UniProtKB-KW"/>
</dbReference>
<dbReference type="SUPFAM" id="SSF55073">
    <property type="entry name" value="Nucleotide cyclase"/>
    <property type="match status" value="1"/>
</dbReference>
<feature type="transmembrane region" description="Helical" evidence="19">
    <location>
        <begin position="375"/>
        <end position="395"/>
    </location>
</feature>
<dbReference type="InterPro" id="IPR018297">
    <property type="entry name" value="A/G_cyclase_CS"/>
</dbReference>
<name>A0A1G7VYC7_9FLAO</name>
<dbReference type="GO" id="GO:0004016">
    <property type="term" value="F:adenylate cyclase activity"/>
    <property type="evidence" value="ECO:0007669"/>
    <property type="project" value="UniProtKB-EC"/>
</dbReference>
<evidence type="ECO:0000256" key="8">
    <source>
        <dbReference type="ARBA" id="ARBA00022840"/>
    </source>
</evidence>
<reference evidence="21 22" key="1">
    <citation type="submission" date="2016-10" db="EMBL/GenBank/DDBJ databases">
        <authorList>
            <person name="de Groot N.N."/>
        </authorList>
    </citation>
    <scope>NUCLEOTIDE SEQUENCE [LARGE SCALE GENOMIC DNA]</scope>
    <source>
        <strain evidence="21 22">DSM 19803</strain>
    </source>
</reference>
<evidence type="ECO:0000256" key="11">
    <source>
        <dbReference type="ARBA" id="ARBA00022998"/>
    </source>
</evidence>
<dbReference type="SUPFAM" id="SSF48452">
    <property type="entry name" value="TPR-like"/>
    <property type="match status" value="2"/>
</dbReference>
<dbReference type="Pfam" id="PF00211">
    <property type="entry name" value="Guanylate_cyc"/>
    <property type="match status" value="1"/>
</dbReference>
<dbReference type="GO" id="GO:0006171">
    <property type="term" value="P:cAMP biosynthetic process"/>
    <property type="evidence" value="ECO:0007669"/>
    <property type="project" value="UniProtKB-KW"/>
</dbReference>
<evidence type="ECO:0000256" key="3">
    <source>
        <dbReference type="ARBA" id="ARBA00012201"/>
    </source>
</evidence>
<evidence type="ECO:0000256" key="2">
    <source>
        <dbReference type="ARBA" id="ARBA00004370"/>
    </source>
</evidence>
<dbReference type="Pfam" id="PF13424">
    <property type="entry name" value="TPR_12"/>
    <property type="match status" value="1"/>
</dbReference>
<evidence type="ECO:0000256" key="1">
    <source>
        <dbReference type="ARBA" id="ARBA00001593"/>
    </source>
</evidence>
<dbReference type="PROSITE" id="PS50125">
    <property type="entry name" value="GUANYLATE_CYCLASE_2"/>
    <property type="match status" value="1"/>
</dbReference>
<dbReference type="InterPro" id="IPR029787">
    <property type="entry name" value="Nucleotide_cyclase"/>
</dbReference>
<dbReference type="EMBL" id="FNCW01000004">
    <property type="protein sequence ID" value="SDG64774.1"/>
    <property type="molecule type" value="Genomic_DNA"/>
</dbReference>
<feature type="domain" description="Guanylate cyclase" evidence="20">
    <location>
        <begin position="446"/>
        <end position="576"/>
    </location>
</feature>
<keyword evidence="5 19" id="KW-0812">Transmembrane</keyword>